<dbReference type="EMBL" id="RBWU01000006">
    <property type="protein sequence ID" value="RKS70712.1"/>
    <property type="molecule type" value="Genomic_DNA"/>
</dbReference>
<keyword evidence="3" id="KW-1185">Reference proteome</keyword>
<dbReference type="OrthoDB" id="3468798at2"/>
<evidence type="ECO:0000256" key="1">
    <source>
        <dbReference type="SAM" id="MobiDB-lite"/>
    </source>
</evidence>
<name>A0A495QFK7_9ACTN</name>
<dbReference type="Proteomes" id="UP000274601">
    <property type="component" value="Unassembled WGS sequence"/>
</dbReference>
<evidence type="ECO:0000313" key="3">
    <source>
        <dbReference type="Proteomes" id="UP000274601"/>
    </source>
</evidence>
<dbReference type="InterPro" id="IPR011042">
    <property type="entry name" value="6-blade_b-propeller_TolB-like"/>
</dbReference>
<comment type="caution">
    <text evidence="2">The sequence shown here is derived from an EMBL/GenBank/DDBJ whole genome shotgun (WGS) entry which is preliminary data.</text>
</comment>
<reference evidence="2 3" key="1">
    <citation type="submission" date="2018-10" db="EMBL/GenBank/DDBJ databases">
        <title>Genomic Encyclopedia of Archaeal and Bacterial Type Strains, Phase II (KMG-II): from individual species to whole genera.</title>
        <authorList>
            <person name="Goeker M."/>
        </authorList>
    </citation>
    <scope>NUCLEOTIDE SEQUENCE [LARGE SCALE GENOMIC DNA]</scope>
    <source>
        <strain evidence="2 3">DSM 43383</strain>
    </source>
</reference>
<evidence type="ECO:0008006" key="4">
    <source>
        <dbReference type="Google" id="ProtNLM"/>
    </source>
</evidence>
<proteinExistence type="predicted"/>
<dbReference type="AlphaFoldDB" id="A0A495QFK7"/>
<sequence>MESPPWRGAVPLAVAAAAALFVAGGMDLVHRHQRTPEKPRHDAKPASESKETEPRFVVGVAASGAALIVRDVRTGDDVGLPVAAPAGRRFHRVDAVKDGSYVVATYADRTVKFHRLTLDDDGRPEALQDVPKATVPGVSTSWSDLAVSPDGTRIAYVTYQRTRGRLDVISTETGTGKVWTTKLPARVGSLSWSGTTLAFVWSPVRPSGETHQLRTLDTNAASGDLKVSKAVLNLPEGGTTAILNPDGKTVVAGIMKNSHLTVQTFTLTGKPAKVLWRRPVKNELTALDISPAGKTILATAGDLYSKGARAVPGEDLADATW</sequence>
<gene>
    <name evidence="2" type="ORF">BZB76_5189</name>
</gene>
<dbReference type="SUPFAM" id="SSF82171">
    <property type="entry name" value="DPP6 N-terminal domain-like"/>
    <property type="match status" value="1"/>
</dbReference>
<dbReference type="Gene3D" id="2.120.10.30">
    <property type="entry name" value="TolB, C-terminal domain"/>
    <property type="match status" value="1"/>
</dbReference>
<organism evidence="2 3">
    <name type="scientific">Actinomadura pelletieri DSM 43383</name>
    <dbReference type="NCBI Taxonomy" id="1120940"/>
    <lineage>
        <taxon>Bacteria</taxon>
        <taxon>Bacillati</taxon>
        <taxon>Actinomycetota</taxon>
        <taxon>Actinomycetes</taxon>
        <taxon>Streptosporangiales</taxon>
        <taxon>Thermomonosporaceae</taxon>
        <taxon>Actinomadura</taxon>
    </lineage>
</organism>
<accession>A0A495QFK7</accession>
<dbReference type="RefSeq" id="WP_121436983.1">
    <property type="nucleotide sequence ID" value="NZ_RBWU01000006.1"/>
</dbReference>
<protein>
    <recommendedName>
        <fullName evidence="4">WD40 repeat protein</fullName>
    </recommendedName>
</protein>
<evidence type="ECO:0000313" key="2">
    <source>
        <dbReference type="EMBL" id="RKS70712.1"/>
    </source>
</evidence>
<feature type="region of interest" description="Disordered" evidence="1">
    <location>
        <begin position="32"/>
        <end position="53"/>
    </location>
</feature>